<dbReference type="InterPro" id="IPR051401">
    <property type="entry name" value="GtrA_CellWall_Glycosyl"/>
</dbReference>
<accession>A0A840CC32</accession>
<keyword evidence="3 6" id="KW-0812">Transmembrane</keyword>
<comment type="subcellular location">
    <subcellularLocation>
        <location evidence="1">Membrane</location>
        <topology evidence="1">Multi-pass membrane protein</topology>
    </subcellularLocation>
</comment>
<dbReference type="GO" id="GO:0000271">
    <property type="term" value="P:polysaccharide biosynthetic process"/>
    <property type="evidence" value="ECO:0007669"/>
    <property type="project" value="InterPro"/>
</dbReference>
<feature type="transmembrane region" description="Helical" evidence="6">
    <location>
        <begin position="110"/>
        <end position="127"/>
    </location>
</feature>
<dbReference type="EMBL" id="JACIEQ010000002">
    <property type="protein sequence ID" value="MBB4022403.1"/>
    <property type="molecule type" value="Genomic_DNA"/>
</dbReference>
<dbReference type="GO" id="GO:0005886">
    <property type="term" value="C:plasma membrane"/>
    <property type="evidence" value="ECO:0007669"/>
    <property type="project" value="TreeGrafter"/>
</dbReference>
<feature type="transmembrane region" description="Helical" evidence="6">
    <location>
        <begin position="47"/>
        <end position="68"/>
    </location>
</feature>
<keyword evidence="9" id="KW-1185">Reference proteome</keyword>
<dbReference type="Pfam" id="PF04138">
    <property type="entry name" value="GtrA_DPMS_TM"/>
    <property type="match status" value="1"/>
</dbReference>
<evidence type="ECO:0000256" key="5">
    <source>
        <dbReference type="ARBA" id="ARBA00023136"/>
    </source>
</evidence>
<name>A0A840CC32_9RHOB</name>
<comment type="caution">
    <text evidence="8">The sequence shown here is derived from an EMBL/GenBank/DDBJ whole genome shotgun (WGS) entry which is preliminary data.</text>
</comment>
<keyword evidence="5 6" id="KW-0472">Membrane</keyword>
<reference evidence="8" key="1">
    <citation type="submission" date="2020-08" db="EMBL/GenBank/DDBJ databases">
        <title>Genomic Encyclopedia of Type Strains, Phase IV (KMG-IV): sequencing the most valuable type-strain genomes for metagenomic binning, comparative biology and taxonomic classification.</title>
        <authorList>
            <person name="Goeker M."/>
        </authorList>
    </citation>
    <scope>NUCLEOTIDE SEQUENCE [LARGE SCALE GENOMIC DNA]</scope>
    <source>
        <strain evidence="8">DSM 105040</strain>
    </source>
</reference>
<feature type="transmembrane region" description="Helical" evidence="6">
    <location>
        <begin position="80"/>
        <end position="98"/>
    </location>
</feature>
<evidence type="ECO:0000256" key="2">
    <source>
        <dbReference type="ARBA" id="ARBA00009399"/>
    </source>
</evidence>
<evidence type="ECO:0000256" key="6">
    <source>
        <dbReference type="SAM" id="Phobius"/>
    </source>
</evidence>
<dbReference type="AlphaFoldDB" id="A0A840CC32"/>
<evidence type="ECO:0000256" key="4">
    <source>
        <dbReference type="ARBA" id="ARBA00022989"/>
    </source>
</evidence>
<feature type="domain" description="GtrA/DPMS transmembrane" evidence="7">
    <location>
        <begin position="18"/>
        <end position="126"/>
    </location>
</feature>
<protein>
    <submittedName>
        <fullName evidence="8">Putative flippase GtrA</fullName>
    </submittedName>
</protein>
<comment type="similarity">
    <text evidence="2">Belongs to the GtrA family.</text>
</comment>
<dbReference type="PANTHER" id="PTHR38459:SF1">
    <property type="entry name" value="PROPHAGE BACTOPRENOL-LINKED GLUCOSE TRANSLOCASE HOMOLOG"/>
    <property type="match status" value="1"/>
</dbReference>
<gene>
    <name evidence="8" type="ORF">GGR17_002212</name>
</gene>
<organism evidence="8 9">
    <name type="scientific">Actibacterium naphthalenivorans</name>
    <dbReference type="NCBI Taxonomy" id="1614693"/>
    <lineage>
        <taxon>Bacteria</taxon>
        <taxon>Pseudomonadati</taxon>
        <taxon>Pseudomonadota</taxon>
        <taxon>Alphaproteobacteria</taxon>
        <taxon>Rhodobacterales</taxon>
        <taxon>Roseobacteraceae</taxon>
        <taxon>Actibacterium</taxon>
    </lineage>
</organism>
<dbReference type="RefSeq" id="WP_052071387.1">
    <property type="nucleotide sequence ID" value="NZ_JACIEQ010000002.1"/>
</dbReference>
<dbReference type="PANTHER" id="PTHR38459">
    <property type="entry name" value="PROPHAGE BACTOPRENOL-LINKED GLUCOSE TRANSLOCASE HOMOLOG"/>
    <property type="match status" value="1"/>
</dbReference>
<evidence type="ECO:0000256" key="1">
    <source>
        <dbReference type="ARBA" id="ARBA00004141"/>
    </source>
</evidence>
<dbReference type="InterPro" id="IPR007267">
    <property type="entry name" value="GtrA_DPMS_TM"/>
</dbReference>
<evidence type="ECO:0000313" key="9">
    <source>
        <dbReference type="Proteomes" id="UP000585681"/>
    </source>
</evidence>
<dbReference type="Proteomes" id="UP000585681">
    <property type="component" value="Unassembled WGS sequence"/>
</dbReference>
<feature type="transmembrane region" description="Helical" evidence="6">
    <location>
        <begin position="20"/>
        <end position="41"/>
    </location>
</feature>
<evidence type="ECO:0000259" key="7">
    <source>
        <dbReference type="Pfam" id="PF04138"/>
    </source>
</evidence>
<evidence type="ECO:0000313" key="8">
    <source>
        <dbReference type="EMBL" id="MBB4022403.1"/>
    </source>
</evidence>
<keyword evidence="4 6" id="KW-1133">Transmembrane helix</keyword>
<proteinExistence type="inferred from homology"/>
<sequence>MKRIASAARHQTIRRFARFVLVGLINTLFGYGLYAALILIGTPPQPALFLSFFVGVLWNYFTTARFVFRVGGFSRLPAYAACYIAVYLLNAYVLHGVIRAGLSPLTAQALLTPLAAVLTFVLVSFVMRPRPA</sequence>
<evidence type="ECO:0000256" key="3">
    <source>
        <dbReference type="ARBA" id="ARBA00022692"/>
    </source>
</evidence>